<evidence type="ECO:0000313" key="2">
    <source>
        <dbReference type="Proteomes" id="UP000192140"/>
    </source>
</evidence>
<accession>A0A1S7UAX5</accession>
<sequence length="63" mass="7241">MNRVGSLELLELPYVETKGFVMRRQNPYRIERPLPLDELGEDIVLSTLSSSTSRFLNICISSR</sequence>
<gene>
    <name evidence="1" type="ORF">AGR7A_pAt30128</name>
</gene>
<protein>
    <submittedName>
        <fullName evidence="1">Uncharacterized protein</fullName>
    </submittedName>
</protein>
<dbReference type="Proteomes" id="UP000192140">
    <property type="component" value="Unassembled WGS sequence"/>
</dbReference>
<dbReference type="EMBL" id="FCNP01000050">
    <property type="protein sequence ID" value="CVI64080.1"/>
    <property type="molecule type" value="Genomic_DNA"/>
</dbReference>
<keyword evidence="2" id="KW-1185">Reference proteome</keyword>
<reference evidence="1" key="1">
    <citation type="submission" date="2016-01" db="EMBL/GenBank/DDBJ databases">
        <authorList>
            <person name="Regsiter A."/>
            <person name="william w."/>
        </authorList>
    </citation>
    <scope>NUCLEOTIDE SEQUENCE</scope>
    <source>
        <strain evidence="1">NCPPB 1641</strain>
    </source>
</reference>
<comment type="caution">
    <text evidence="1">The sequence shown here is derived from an EMBL/GenBank/DDBJ whole genome shotgun (WGS) entry which is preliminary data.</text>
</comment>
<dbReference type="AlphaFoldDB" id="A0A1S7UAX5"/>
<name>A0A1S7UAX5_9HYPH</name>
<proteinExistence type="predicted"/>
<organism evidence="1 2">
    <name type="scientific">Agrobacterium deltaense NCPPB 1641</name>
    <dbReference type="NCBI Taxonomy" id="1183425"/>
    <lineage>
        <taxon>Bacteria</taxon>
        <taxon>Pseudomonadati</taxon>
        <taxon>Pseudomonadota</taxon>
        <taxon>Alphaproteobacteria</taxon>
        <taxon>Hyphomicrobiales</taxon>
        <taxon>Rhizobiaceae</taxon>
        <taxon>Rhizobium/Agrobacterium group</taxon>
        <taxon>Agrobacterium</taxon>
    </lineage>
</organism>
<evidence type="ECO:0000313" key="1">
    <source>
        <dbReference type="EMBL" id="CVI64080.1"/>
    </source>
</evidence>